<keyword evidence="6" id="KW-0206">Cytoskeleton</keyword>
<dbReference type="AlphaFoldDB" id="A0AAR5NZD1"/>
<dbReference type="SMART" id="SM00129">
    <property type="entry name" value="KISc"/>
    <property type="match status" value="1"/>
</dbReference>
<dbReference type="InterPro" id="IPR027417">
    <property type="entry name" value="P-loop_NTPase"/>
</dbReference>
<dbReference type="Pfam" id="PF00225">
    <property type="entry name" value="Kinesin"/>
    <property type="match status" value="1"/>
</dbReference>
<dbReference type="Gene3D" id="3.40.850.10">
    <property type="entry name" value="Kinesin motor domain"/>
    <property type="match status" value="2"/>
</dbReference>
<reference evidence="10" key="1">
    <citation type="journal article" date="2013" name="Genome Biol.">
        <title>Draft genome of the mountain pine beetle, Dendroctonus ponderosae Hopkins, a major forest pest.</title>
        <authorList>
            <person name="Keeling C.I."/>
            <person name="Yuen M.M."/>
            <person name="Liao N.Y."/>
            <person name="Docking T.R."/>
            <person name="Chan S.K."/>
            <person name="Taylor G.A."/>
            <person name="Palmquist D.L."/>
            <person name="Jackman S.D."/>
            <person name="Nguyen A."/>
            <person name="Li M."/>
            <person name="Henderson H."/>
            <person name="Janes J.K."/>
            <person name="Zhao Y."/>
            <person name="Pandoh P."/>
            <person name="Moore R."/>
            <person name="Sperling F.A."/>
            <person name="Huber D.P."/>
            <person name="Birol I."/>
            <person name="Jones S.J."/>
            <person name="Bohlmann J."/>
        </authorList>
    </citation>
    <scope>NUCLEOTIDE SEQUENCE</scope>
</reference>
<keyword evidence="10" id="KW-1185">Reference proteome</keyword>
<reference evidence="9" key="2">
    <citation type="submission" date="2024-08" db="UniProtKB">
        <authorList>
            <consortium name="EnsemblMetazoa"/>
        </authorList>
    </citation>
    <scope>IDENTIFICATION</scope>
</reference>
<organism evidence="9 10">
    <name type="scientific">Dendroctonus ponderosae</name>
    <name type="common">Mountain pine beetle</name>
    <dbReference type="NCBI Taxonomy" id="77166"/>
    <lineage>
        <taxon>Eukaryota</taxon>
        <taxon>Metazoa</taxon>
        <taxon>Ecdysozoa</taxon>
        <taxon>Arthropoda</taxon>
        <taxon>Hexapoda</taxon>
        <taxon>Insecta</taxon>
        <taxon>Pterygota</taxon>
        <taxon>Neoptera</taxon>
        <taxon>Endopterygota</taxon>
        <taxon>Coleoptera</taxon>
        <taxon>Polyphaga</taxon>
        <taxon>Cucujiformia</taxon>
        <taxon>Curculionidae</taxon>
        <taxon>Scolytinae</taxon>
        <taxon>Dendroctonus</taxon>
    </lineage>
</organism>
<dbReference type="GO" id="GO:0005524">
    <property type="term" value="F:ATP binding"/>
    <property type="evidence" value="ECO:0007669"/>
    <property type="project" value="UniProtKB-KW"/>
</dbReference>
<dbReference type="InterPro" id="IPR001752">
    <property type="entry name" value="Kinesin_motor_dom"/>
</dbReference>
<keyword evidence="5" id="KW-0505">Motor protein</keyword>
<dbReference type="InterPro" id="IPR036961">
    <property type="entry name" value="Kinesin_motor_dom_sf"/>
</dbReference>
<dbReference type="GO" id="GO:0008017">
    <property type="term" value="F:microtubule binding"/>
    <property type="evidence" value="ECO:0007669"/>
    <property type="project" value="InterPro"/>
</dbReference>
<dbReference type="InterPro" id="IPR031852">
    <property type="entry name" value="Vik1/Cik1_MT-bd"/>
</dbReference>
<evidence type="ECO:0000256" key="1">
    <source>
        <dbReference type="ARBA" id="ARBA00004245"/>
    </source>
</evidence>
<dbReference type="PROSITE" id="PS50067">
    <property type="entry name" value="KINESIN_MOTOR_2"/>
    <property type="match status" value="1"/>
</dbReference>
<keyword evidence="3" id="KW-0547">Nucleotide-binding</keyword>
<keyword evidence="2" id="KW-0493">Microtubule</keyword>
<evidence type="ECO:0000256" key="3">
    <source>
        <dbReference type="ARBA" id="ARBA00022741"/>
    </source>
</evidence>
<dbReference type="PANTHER" id="PTHR47972">
    <property type="entry name" value="KINESIN-LIKE PROTEIN KLP-3"/>
    <property type="match status" value="1"/>
</dbReference>
<accession>A0AAR5NZD1</accession>
<evidence type="ECO:0000256" key="2">
    <source>
        <dbReference type="ARBA" id="ARBA00022701"/>
    </source>
</evidence>
<name>A0AAR5NZD1_DENPD</name>
<evidence type="ECO:0000256" key="4">
    <source>
        <dbReference type="ARBA" id="ARBA00022840"/>
    </source>
</evidence>
<sequence length="261" mass="29582">PRKGRFQCRLQKDHFNLDKTQLPNPQEGASAFCRGHKAFVPTRLTRRSKSVSDLSGVLVTDKPKINIASSSRMPLAAPTQNRPLVTSKVNKPKVSKNIAPWDYKSKFHELNDKYQVLQNVFEELSHLVQSAIYGYDVCVFTYRQTESGKTYTMQGGAGSKMGMIPRTSALIFHYIEELSKSGWEYTVEVSSSLAMVFSYIICRNSKLTYLLQSSLGGNSKTFMIVNISLFVECFRESIQSLRFAAKVKEVKTGTKRNKRLR</sequence>
<dbReference type="Proteomes" id="UP000019118">
    <property type="component" value="Unassembled WGS sequence"/>
</dbReference>
<feature type="domain" description="Kinesin motor" evidence="8">
    <location>
        <begin position="35"/>
        <end position="261"/>
    </location>
</feature>
<keyword evidence="4" id="KW-0067">ATP-binding</keyword>
<dbReference type="Pfam" id="PF16796">
    <property type="entry name" value="Microtub_bd"/>
    <property type="match status" value="1"/>
</dbReference>
<evidence type="ECO:0000313" key="9">
    <source>
        <dbReference type="EnsemblMetazoa" id="XP_019753967.1"/>
    </source>
</evidence>
<dbReference type="InterPro" id="IPR027640">
    <property type="entry name" value="Kinesin-like_fam"/>
</dbReference>
<comment type="caution">
    <text evidence="7">Lacks conserved residue(s) required for the propagation of feature annotation.</text>
</comment>
<dbReference type="EnsemblMetazoa" id="XM_019898408.1">
    <property type="protein sequence ID" value="XP_019753967.1"/>
    <property type="gene ID" value="LOC109533155"/>
</dbReference>
<evidence type="ECO:0000256" key="5">
    <source>
        <dbReference type="ARBA" id="ARBA00023175"/>
    </source>
</evidence>
<comment type="similarity">
    <text evidence="7">Belongs to the TRAFAC class myosin-kinesin ATPase superfamily. Kinesin family.</text>
</comment>
<evidence type="ECO:0000313" key="10">
    <source>
        <dbReference type="Proteomes" id="UP000019118"/>
    </source>
</evidence>
<comment type="subcellular location">
    <subcellularLocation>
        <location evidence="1">Cytoplasm</location>
        <location evidence="1">Cytoskeleton</location>
    </subcellularLocation>
</comment>
<dbReference type="GO" id="GO:0005874">
    <property type="term" value="C:microtubule"/>
    <property type="evidence" value="ECO:0007669"/>
    <property type="project" value="UniProtKB-KW"/>
</dbReference>
<dbReference type="SUPFAM" id="SSF52540">
    <property type="entry name" value="P-loop containing nucleoside triphosphate hydrolases"/>
    <property type="match status" value="1"/>
</dbReference>
<keyword evidence="6" id="KW-0963">Cytoplasm</keyword>
<protein>
    <recommendedName>
        <fullName evidence="8">Kinesin motor domain-containing protein</fullName>
    </recommendedName>
</protein>
<dbReference type="GO" id="GO:0007018">
    <property type="term" value="P:microtubule-based movement"/>
    <property type="evidence" value="ECO:0007669"/>
    <property type="project" value="InterPro"/>
</dbReference>
<dbReference type="PANTHER" id="PTHR47972:SF45">
    <property type="entry name" value="PROTEIN CLARET SEGREGATIONAL"/>
    <property type="match status" value="1"/>
</dbReference>
<evidence type="ECO:0000259" key="8">
    <source>
        <dbReference type="PROSITE" id="PS50067"/>
    </source>
</evidence>
<proteinExistence type="inferred from homology"/>
<dbReference type="GO" id="GO:0003777">
    <property type="term" value="F:microtubule motor activity"/>
    <property type="evidence" value="ECO:0007669"/>
    <property type="project" value="InterPro"/>
</dbReference>
<evidence type="ECO:0000256" key="6">
    <source>
        <dbReference type="ARBA" id="ARBA00023212"/>
    </source>
</evidence>
<evidence type="ECO:0000256" key="7">
    <source>
        <dbReference type="PROSITE-ProRule" id="PRU00283"/>
    </source>
</evidence>